<dbReference type="Proteomes" id="UP000230002">
    <property type="component" value="Unassembled WGS sequence"/>
</dbReference>
<feature type="region of interest" description="Disordered" evidence="1">
    <location>
        <begin position="1"/>
        <end position="24"/>
    </location>
</feature>
<gene>
    <name evidence="2" type="ORF">GSI_03573</name>
</gene>
<dbReference type="EMBL" id="AYKW01000006">
    <property type="protein sequence ID" value="PIL33867.1"/>
    <property type="molecule type" value="Genomic_DNA"/>
</dbReference>
<evidence type="ECO:0000256" key="1">
    <source>
        <dbReference type="SAM" id="MobiDB-lite"/>
    </source>
</evidence>
<accession>A0A2G8SJH7</accession>
<proteinExistence type="predicted"/>
<keyword evidence="3" id="KW-1185">Reference proteome</keyword>
<comment type="caution">
    <text evidence="2">The sequence shown here is derived from an EMBL/GenBank/DDBJ whole genome shotgun (WGS) entry which is preliminary data.</text>
</comment>
<organism evidence="2 3">
    <name type="scientific">Ganoderma sinense ZZ0214-1</name>
    <dbReference type="NCBI Taxonomy" id="1077348"/>
    <lineage>
        <taxon>Eukaryota</taxon>
        <taxon>Fungi</taxon>
        <taxon>Dikarya</taxon>
        <taxon>Basidiomycota</taxon>
        <taxon>Agaricomycotina</taxon>
        <taxon>Agaricomycetes</taxon>
        <taxon>Polyporales</taxon>
        <taxon>Polyporaceae</taxon>
        <taxon>Ganoderma</taxon>
    </lineage>
</organism>
<protein>
    <submittedName>
        <fullName evidence="2">Uncharacterized protein</fullName>
    </submittedName>
</protein>
<name>A0A2G8SJH7_9APHY</name>
<sequence length="187" mass="20269">MTSTSTSAEGWHARATPHPDASTFQPSPDALVFVSRMSTMASPDSFTMALFRPDAAVDASGRVLGLQPRDFATLALLADDVARLPDTGAFQGFWVVSSRYTCRANDYLHVKTVVTPKGEGGLGGLKTTGVYAWEPRHTELGLPTAGYEHLPPALHELVGYAREAYAEKTESEEGGELIRRIRAFVQD</sequence>
<reference evidence="2 3" key="1">
    <citation type="journal article" date="2015" name="Sci. Rep.">
        <title>Chromosome-level genome map provides insights into diverse defense mechanisms in the medicinal fungus Ganoderma sinense.</title>
        <authorList>
            <person name="Zhu Y."/>
            <person name="Xu J."/>
            <person name="Sun C."/>
            <person name="Zhou S."/>
            <person name="Xu H."/>
            <person name="Nelson D.R."/>
            <person name="Qian J."/>
            <person name="Song J."/>
            <person name="Luo H."/>
            <person name="Xiang L."/>
            <person name="Li Y."/>
            <person name="Xu Z."/>
            <person name="Ji A."/>
            <person name="Wang L."/>
            <person name="Lu S."/>
            <person name="Hayward A."/>
            <person name="Sun W."/>
            <person name="Li X."/>
            <person name="Schwartz D.C."/>
            <person name="Wang Y."/>
            <person name="Chen S."/>
        </authorList>
    </citation>
    <scope>NUCLEOTIDE SEQUENCE [LARGE SCALE GENOMIC DNA]</scope>
    <source>
        <strain evidence="2 3">ZZ0214-1</strain>
    </source>
</reference>
<evidence type="ECO:0000313" key="3">
    <source>
        <dbReference type="Proteomes" id="UP000230002"/>
    </source>
</evidence>
<dbReference type="OrthoDB" id="3006153at2759"/>
<evidence type="ECO:0000313" key="2">
    <source>
        <dbReference type="EMBL" id="PIL33867.1"/>
    </source>
</evidence>
<dbReference type="AlphaFoldDB" id="A0A2G8SJH7"/>